<evidence type="ECO:0000256" key="1">
    <source>
        <dbReference type="ARBA" id="ARBA00010164"/>
    </source>
</evidence>
<reference evidence="6 7" key="1">
    <citation type="submission" date="2022-02" db="EMBL/GenBank/DDBJ databases">
        <title>Shinella B3.7 sp. nov., isolated from Sediment (Zhairuo Island).</title>
        <authorList>
            <person name="Chen G."/>
        </authorList>
    </citation>
    <scope>NUCLEOTIDE SEQUENCE [LARGE SCALE GENOMIC DNA]</scope>
    <source>
        <strain evidence="6 7">B3.7</strain>
        <plasmid evidence="6">unnamed</plasmid>
    </source>
</reference>
<sequence>MAGAAILAIHITAPQGHRLRVGTLSRDGGGATAFTIDEAFLRDPARPVVSLGWVVPGDEEATRQRLTGRGDKIGLNGHLPPWFAGLLPEGALRELVMAEMGPGRHDQFDLLTRLGGDLPGALIVTPETTPPFTAGPLHLERLGGLDLPRPEGLVKFSLAGVQLKFSATENHGRLTVPARAGEGRAILKVPTAQYRALPEAEFAAMSLCRMIGVHTADCRLVPVSAIDGIPSALLEGGAQALAVDRFDRPGEGRRLHIEDAAQIVGAVGERKYTMATYETILNMIRRFSTDWRADVMEGLRRIVADVLIGNGDNHLKNWSFLFPSEGIVRLSPAYDIVPTVLFSPADGLALRFVGTHSFEKVNLRRFRRVAEFLGLDADWIEREVRATVRTALERWPQEAPHLLGKERGDRLIARLDTLALVQEIKG</sequence>
<comment type="caution">
    <text evidence="6">The sequence shown here is derived from an EMBL/GenBank/DDBJ whole genome shotgun (WGS) entry which is preliminary data.</text>
</comment>
<evidence type="ECO:0000256" key="3">
    <source>
        <dbReference type="ARBA" id="ARBA00022777"/>
    </source>
</evidence>
<organism evidence="6 7">
    <name type="scientific">Shinella sedimenti</name>
    <dbReference type="NCBI Taxonomy" id="2919913"/>
    <lineage>
        <taxon>Bacteria</taxon>
        <taxon>Pseudomonadati</taxon>
        <taxon>Pseudomonadota</taxon>
        <taxon>Alphaproteobacteria</taxon>
        <taxon>Hyphomicrobiales</taxon>
        <taxon>Rhizobiaceae</taxon>
        <taxon>Shinella</taxon>
    </lineage>
</organism>
<evidence type="ECO:0000313" key="7">
    <source>
        <dbReference type="Proteomes" id="UP001201844"/>
    </source>
</evidence>
<name>A0ABT0CR80_9HYPH</name>
<proteinExistence type="inferred from homology"/>
<accession>A0ABT0CR80</accession>
<keyword evidence="2" id="KW-0808">Transferase</keyword>
<dbReference type="PANTHER" id="PTHR37419">
    <property type="entry name" value="SERINE/THREONINE-PROTEIN KINASE TOXIN HIPA"/>
    <property type="match status" value="1"/>
</dbReference>
<gene>
    <name evidence="6" type="ORF">MKI86_18435</name>
</gene>
<dbReference type="NCBIfam" id="TIGR03071">
    <property type="entry name" value="couple_hipA"/>
    <property type="match status" value="1"/>
</dbReference>
<evidence type="ECO:0000259" key="4">
    <source>
        <dbReference type="Pfam" id="PF07804"/>
    </source>
</evidence>
<dbReference type="PANTHER" id="PTHR37419:SF1">
    <property type="entry name" value="SERINE_THREONINE-PROTEIN KINASE TOXIN HIPA"/>
    <property type="match status" value="1"/>
</dbReference>
<dbReference type="Pfam" id="PF07804">
    <property type="entry name" value="HipA_C"/>
    <property type="match status" value="1"/>
</dbReference>
<dbReference type="InterPro" id="IPR052028">
    <property type="entry name" value="HipA_Ser/Thr_kinase"/>
</dbReference>
<dbReference type="RefSeq" id="WP_241603881.1">
    <property type="nucleotide sequence ID" value="NZ_JAKVIN010000008.1"/>
</dbReference>
<dbReference type="Gene3D" id="1.10.1070.20">
    <property type="match status" value="1"/>
</dbReference>
<feature type="domain" description="HipA N-terminal subdomain 1" evidence="5">
    <location>
        <begin position="19"/>
        <end position="124"/>
    </location>
</feature>
<dbReference type="Pfam" id="PF13657">
    <property type="entry name" value="Couple_hipA"/>
    <property type="match status" value="1"/>
</dbReference>
<dbReference type="EMBL" id="JAKVIN010000008">
    <property type="protein sequence ID" value="MCJ8151120.1"/>
    <property type="molecule type" value="Genomic_DNA"/>
</dbReference>
<protein>
    <submittedName>
        <fullName evidence="6">Type II toxin-antitoxin system HipA family toxin</fullName>
    </submittedName>
</protein>
<comment type="similarity">
    <text evidence="1">Belongs to the HipA Ser/Thr kinase family.</text>
</comment>
<evidence type="ECO:0000259" key="5">
    <source>
        <dbReference type="Pfam" id="PF13657"/>
    </source>
</evidence>
<dbReference type="InterPro" id="IPR012893">
    <property type="entry name" value="HipA-like_C"/>
</dbReference>
<evidence type="ECO:0000256" key="2">
    <source>
        <dbReference type="ARBA" id="ARBA00022679"/>
    </source>
</evidence>
<keyword evidence="3" id="KW-0418">Kinase</keyword>
<dbReference type="InterPro" id="IPR017508">
    <property type="entry name" value="HipA_N1"/>
</dbReference>
<evidence type="ECO:0000313" key="6">
    <source>
        <dbReference type="EMBL" id="MCJ8151120.1"/>
    </source>
</evidence>
<keyword evidence="7" id="KW-1185">Reference proteome</keyword>
<keyword evidence="6" id="KW-0614">Plasmid</keyword>
<geneLocation type="plasmid" evidence="6">
    <name>unnamed</name>
</geneLocation>
<dbReference type="Proteomes" id="UP001201844">
    <property type="component" value="Unassembled WGS sequence"/>
</dbReference>
<feature type="domain" description="HipA-like C-terminal" evidence="4">
    <location>
        <begin position="156"/>
        <end position="395"/>
    </location>
</feature>